<keyword evidence="4" id="KW-0804">Transcription</keyword>
<evidence type="ECO:0000256" key="2">
    <source>
        <dbReference type="ARBA" id="ARBA00023015"/>
    </source>
</evidence>
<evidence type="ECO:0000313" key="8">
    <source>
        <dbReference type="Proteomes" id="UP000275663"/>
    </source>
</evidence>
<evidence type="ECO:0000256" key="4">
    <source>
        <dbReference type="ARBA" id="ARBA00023163"/>
    </source>
</evidence>
<dbReference type="SUPFAM" id="SSF53822">
    <property type="entry name" value="Periplasmic binding protein-like I"/>
    <property type="match status" value="1"/>
</dbReference>
<keyword evidence="3 7" id="KW-0238">DNA-binding</keyword>
<dbReference type="PANTHER" id="PTHR30146">
    <property type="entry name" value="LACI-RELATED TRANSCRIPTIONAL REPRESSOR"/>
    <property type="match status" value="1"/>
</dbReference>
<dbReference type="SUPFAM" id="SSF47413">
    <property type="entry name" value="lambda repressor-like DNA-binding domains"/>
    <property type="match status" value="1"/>
</dbReference>
<dbReference type="CDD" id="cd01392">
    <property type="entry name" value="HTH_LacI"/>
    <property type="match status" value="1"/>
</dbReference>
<dbReference type="Pfam" id="PF00356">
    <property type="entry name" value="LacI"/>
    <property type="match status" value="1"/>
</dbReference>
<dbReference type="EMBL" id="CP034464">
    <property type="protein sequence ID" value="AZP14410.1"/>
    <property type="molecule type" value="Genomic_DNA"/>
</dbReference>
<dbReference type="GO" id="GO:0000976">
    <property type="term" value="F:transcription cis-regulatory region binding"/>
    <property type="evidence" value="ECO:0007669"/>
    <property type="project" value="TreeGrafter"/>
</dbReference>
<dbReference type="PROSITE" id="PS00356">
    <property type="entry name" value="HTH_LACI_1"/>
    <property type="match status" value="1"/>
</dbReference>
<evidence type="ECO:0000256" key="1">
    <source>
        <dbReference type="ARBA" id="ARBA00022491"/>
    </source>
</evidence>
<dbReference type="OrthoDB" id="9805642at2"/>
<reference evidence="7 8" key="1">
    <citation type="journal article" date="2011" name="Int. J. Syst. Evol. Microbiol.">
        <title>Description of Undibacterium oligocarboniphilum sp. nov., isolated from purified water, and Undibacterium pigrum strain CCUG 49012 as the type strain of Undibacterium parvum sp. nov., and emended descriptions of the genus Undibacterium and the species Undibacterium pigrum.</title>
        <authorList>
            <person name="Eder W."/>
            <person name="Wanner G."/>
            <person name="Ludwig W."/>
            <person name="Busse H.J."/>
            <person name="Ziemke-Kageler F."/>
            <person name="Lang E."/>
        </authorList>
    </citation>
    <scope>NUCLEOTIDE SEQUENCE [LARGE SCALE GENOMIC DNA]</scope>
    <source>
        <strain evidence="7 8">DSM 23061</strain>
    </source>
</reference>
<evidence type="ECO:0000259" key="6">
    <source>
        <dbReference type="PROSITE" id="PS50943"/>
    </source>
</evidence>
<feature type="domain" description="HTH lacI-type" evidence="5">
    <location>
        <begin position="1"/>
        <end position="55"/>
    </location>
</feature>
<dbReference type="PANTHER" id="PTHR30146:SF148">
    <property type="entry name" value="HTH-TYPE TRANSCRIPTIONAL REPRESSOR PURR-RELATED"/>
    <property type="match status" value="1"/>
</dbReference>
<gene>
    <name evidence="7" type="ORF">EJN92_04250</name>
</gene>
<sequence length="329" mass="35665">MTLLDVARVAGVSPSTVSRILNGTAKVSADKRKAVETAIAEMHFEPNQLAQSLKSGKSMTIGIVVQDISSPFFAETLRGVDDGLKATGYASVIVSGHWNAQEEADRIKLLLARKVDGLILLSGHIADQDVLRFAKQRPIVATGRALSSDSAIGFKLDNEYGAMLAVRHLIELGHRRIAFVAGPSDNPDADERLAGYRRALLEADIEFDPKLVAESDLHEASGLLAINRLIESQQQFSAVFAVNDQSAYGVRLSLYRKGIRVPDDISLIAFDDLPTSLYTTPPLTTIRQPLYDMGLAASSALLGLISGTAVDIMLPALELVVRETTRRFR</sequence>
<evidence type="ECO:0000313" key="7">
    <source>
        <dbReference type="EMBL" id="AZP14410.1"/>
    </source>
</evidence>
<dbReference type="PROSITE" id="PS50932">
    <property type="entry name" value="HTH_LACI_2"/>
    <property type="match status" value="1"/>
</dbReference>
<dbReference type="InterPro" id="IPR000843">
    <property type="entry name" value="HTH_LacI"/>
</dbReference>
<feature type="domain" description="HTH cro/C1-type" evidence="6">
    <location>
        <begin position="1"/>
        <end position="49"/>
    </location>
</feature>
<organism evidence="7 8">
    <name type="scientific">Undibacterium parvum</name>
    <dbReference type="NCBI Taxonomy" id="401471"/>
    <lineage>
        <taxon>Bacteria</taxon>
        <taxon>Pseudomonadati</taxon>
        <taxon>Pseudomonadota</taxon>
        <taxon>Betaproteobacteria</taxon>
        <taxon>Burkholderiales</taxon>
        <taxon>Oxalobacteraceae</taxon>
        <taxon>Undibacterium</taxon>
    </lineage>
</organism>
<keyword evidence="1" id="KW-0678">Repressor</keyword>
<dbReference type="PRINTS" id="PR00036">
    <property type="entry name" value="HTHLACI"/>
</dbReference>
<dbReference type="SMART" id="SM00354">
    <property type="entry name" value="HTH_LACI"/>
    <property type="match status" value="1"/>
</dbReference>
<dbReference type="InterPro" id="IPR010982">
    <property type="entry name" value="Lambda_DNA-bd_dom_sf"/>
</dbReference>
<dbReference type="Gene3D" id="3.40.50.2300">
    <property type="match status" value="2"/>
</dbReference>
<dbReference type="InterPro" id="IPR028082">
    <property type="entry name" value="Peripla_BP_I"/>
</dbReference>
<dbReference type="PROSITE" id="PS50943">
    <property type="entry name" value="HTH_CROC1"/>
    <property type="match status" value="1"/>
</dbReference>
<evidence type="ECO:0000259" key="5">
    <source>
        <dbReference type="PROSITE" id="PS50932"/>
    </source>
</evidence>
<dbReference type="Gene3D" id="1.10.260.40">
    <property type="entry name" value="lambda repressor-like DNA-binding domains"/>
    <property type="match status" value="1"/>
</dbReference>
<protein>
    <submittedName>
        <fullName evidence="7">LacI family DNA-binding transcriptional regulator</fullName>
    </submittedName>
</protein>
<keyword evidence="2" id="KW-0805">Transcription regulation</keyword>
<dbReference type="Proteomes" id="UP000275663">
    <property type="component" value="Chromosome"/>
</dbReference>
<dbReference type="AlphaFoldDB" id="A0A3Q9BTY6"/>
<dbReference type="InterPro" id="IPR001761">
    <property type="entry name" value="Peripla_BP/Lac1_sug-bd_dom"/>
</dbReference>
<keyword evidence="8" id="KW-1185">Reference proteome</keyword>
<accession>A0A3Q9BTY6</accession>
<dbReference type="GO" id="GO:0003700">
    <property type="term" value="F:DNA-binding transcription factor activity"/>
    <property type="evidence" value="ECO:0007669"/>
    <property type="project" value="TreeGrafter"/>
</dbReference>
<evidence type="ECO:0000256" key="3">
    <source>
        <dbReference type="ARBA" id="ARBA00023125"/>
    </source>
</evidence>
<name>A0A3Q9BTY6_9BURK</name>
<proteinExistence type="predicted"/>
<dbReference type="Pfam" id="PF00532">
    <property type="entry name" value="Peripla_BP_1"/>
    <property type="match status" value="1"/>
</dbReference>
<dbReference type="InterPro" id="IPR001387">
    <property type="entry name" value="Cro/C1-type_HTH"/>
</dbReference>
<dbReference type="KEGG" id="upv:EJN92_04250"/>